<keyword evidence="2" id="KW-1185">Reference proteome</keyword>
<dbReference type="Proteomes" id="UP000078561">
    <property type="component" value="Unassembled WGS sequence"/>
</dbReference>
<dbReference type="EMBL" id="LT553720">
    <property type="protein sequence ID" value="SAM02203.1"/>
    <property type="molecule type" value="Genomic_DNA"/>
</dbReference>
<dbReference type="OrthoDB" id="2286194at2759"/>
<gene>
    <name evidence="1" type="primary">ABSGL_07970.1 scaffold 9340</name>
</gene>
<accession>A0A163JV56</accession>
<dbReference type="AlphaFoldDB" id="A0A163JV56"/>
<evidence type="ECO:0000313" key="2">
    <source>
        <dbReference type="Proteomes" id="UP000078561"/>
    </source>
</evidence>
<organism evidence="1">
    <name type="scientific">Absidia glauca</name>
    <name type="common">Pin mould</name>
    <dbReference type="NCBI Taxonomy" id="4829"/>
    <lineage>
        <taxon>Eukaryota</taxon>
        <taxon>Fungi</taxon>
        <taxon>Fungi incertae sedis</taxon>
        <taxon>Mucoromycota</taxon>
        <taxon>Mucoromycotina</taxon>
        <taxon>Mucoromycetes</taxon>
        <taxon>Mucorales</taxon>
        <taxon>Cunninghamellaceae</taxon>
        <taxon>Absidia</taxon>
    </lineage>
</organism>
<protein>
    <submittedName>
        <fullName evidence="1">Uncharacterized protein</fullName>
    </submittedName>
</protein>
<dbReference type="InParanoid" id="A0A163JV56"/>
<sequence>MLLKRLPPVQISDSWTPYTTQHIPLRLVLCTAITKSSKAPDIPIHFTVGTILQHLPNTDSFYPRHIRKNQRLLGQIIEALRVGQLRWCPLLQQQTNMLAQRKHPPATPTIHWSATWRWHISKDRTSHVFKCSPSLIRKQWLQEKPSPRPLPLPPFDYLPVDRMNRSQWNTFWSLKIPHNVRSNPTGSMSPSPVPYMPCCRRRCGPHDDILPEQERSMESWPSHAWDQNPRPVFGMASSHFSVRPLITQEAARMAPDSSSLRPYPPSDMVVPLECLNQCTRHFIRDSFSHQKRSQAFFLQTNGFTRSGLIPGISYAGAVNNKLQTKKQSVIHSTHSISPSPSPQTPPTAQVVRSIFLRHGRSNNCYFVDVSKATSLTDQQHLEVICKQYGGASNFHGVKMLGPRHNRYFELYPSQSF</sequence>
<proteinExistence type="predicted"/>
<evidence type="ECO:0000313" key="1">
    <source>
        <dbReference type="EMBL" id="SAM02203.1"/>
    </source>
</evidence>
<reference evidence="1" key="1">
    <citation type="submission" date="2016-04" db="EMBL/GenBank/DDBJ databases">
        <authorList>
            <person name="Evans L.H."/>
            <person name="Alamgir A."/>
            <person name="Owens N."/>
            <person name="Weber N.D."/>
            <person name="Virtaneva K."/>
            <person name="Barbian K."/>
            <person name="Babar A."/>
            <person name="Rosenke K."/>
        </authorList>
    </citation>
    <scope>NUCLEOTIDE SEQUENCE [LARGE SCALE GENOMIC DNA]</scope>
    <source>
        <strain evidence="1">CBS 101.48</strain>
    </source>
</reference>
<name>A0A163JV56_ABSGL</name>